<protein>
    <submittedName>
        <fullName evidence="2">Uncharacterized protein</fullName>
    </submittedName>
</protein>
<feature type="region of interest" description="Disordered" evidence="1">
    <location>
        <begin position="70"/>
        <end position="104"/>
    </location>
</feature>
<keyword evidence="3" id="KW-1185">Reference proteome</keyword>
<evidence type="ECO:0000313" key="3">
    <source>
        <dbReference type="Proteomes" id="UP000799324"/>
    </source>
</evidence>
<dbReference type="EMBL" id="MU004363">
    <property type="protein sequence ID" value="KAF2654478.1"/>
    <property type="molecule type" value="Genomic_DNA"/>
</dbReference>
<organism evidence="2 3">
    <name type="scientific">Lophiostoma macrostomum CBS 122681</name>
    <dbReference type="NCBI Taxonomy" id="1314788"/>
    <lineage>
        <taxon>Eukaryota</taxon>
        <taxon>Fungi</taxon>
        <taxon>Dikarya</taxon>
        <taxon>Ascomycota</taxon>
        <taxon>Pezizomycotina</taxon>
        <taxon>Dothideomycetes</taxon>
        <taxon>Pleosporomycetidae</taxon>
        <taxon>Pleosporales</taxon>
        <taxon>Lophiostomataceae</taxon>
        <taxon>Lophiostoma</taxon>
    </lineage>
</organism>
<evidence type="ECO:0000313" key="2">
    <source>
        <dbReference type="EMBL" id="KAF2654478.1"/>
    </source>
</evidence>
<sequence>MVNQYTINVNNQSGIDQQYAIFNDTPTVTTGPGDNHADPLIWSNVFATANTPLNESATFIIFKQWSAQISTSDGSPEPGTSVELTEGPNEKNFPQFKSPPPKAAGEVSKFQFVTDNNFSNSDAKQWDWLIGFGSSNGSEIGPASLFTPEANVQYQIEPVNHFYLSFGTFTENALFNVTKIGPNVLIKFDQLAKDTVNILHNENGELVIQP</sequence>
<accession>A0A6A6T6M0</accession>
<reference evidence="2" key="1">
    <citation type="journal article" date="2020" name="Stud. Mycol.">
        <title>101 Dothideomycetes genomes: a test case for predicting lifestyles and emergence of pathogens.</title>
        <authorList>
            <person name="Haridas S."/>
            <person name="Albert R."/>
            <person name="Binder M."/>
            <person name="Bloem J."/>
            <person name="Labutti K."/>
            <person name="Salamov A."/>
            <person name="Andreopoulos B."/>
            <person name="Baker S."/>
            <person name="Barry K."/>
            <person name="Bills G."/>
            <person name="Bluhm B."/>
            <person name="Cannon C."/>
            <person name="Castanera R."/>
            <person name="Culley D."/>
            <person name="Daum C."/>
            <person name="Ezra D."/>
            <person name="Gonzalez J."/>
            <person name="Henrissat B."/>
            <person name="Kuo A."/>
            <person name="Liang C."/>
            <person name="Lipzen A."/>
            <person name="Lutzoni F."/>
            <person name="Magnuson J."/>
            <person name="Mondo S."/>
            <person name="Nolan M."/>
            <person name="Ohm R."/>
            <person name="Pangilinan J."/>
            <person name="Park H.-J."/>
            <person name="Ramirez L."/>
            <person name="Alfaro M."/>
            <person name="Sun H."/>
            <person name="Tritt A."/>
            <person name="Yoshinaga Y."/>
            <person name="Zwiers L.-H."/>
            <person name="Turgeon B."/>
            <person name="Goodwin S."/>
            <person name="Spatafora J."/>
            <person name="Crous P."/>
            <person name="Grigoriev I."/>
        </authorList>
    </citation>
    <scope>NUCLEOTIDE SEQUENCE</scope>
    <source>
        <strain evidence="2">CBS 122681</strain>
    </source>
</reference>
<dbReference type="OrthoDB" id="3787733at2759"/>
<gene>
    <name evidence="2" type="ORF">K491DRAFT_717080</name>
</gene>
<name>A0A6A6T6M0_9PLEO</name>
<proteinExistence type="predicted"/>
<dbReference type="Proteomes" id="UP000799324">
    <property type="component" value="Unassembled WGS sequence"/>
</dbReference>
<dbReference type="AlphaFoldDB" id="A0A6A6T6M0"/>
<evidence type="ECO:0000256" key="1">
    <source>
        <dbReference type="SAM" id="MobiDB-lite"/>
    </source>
</evidence>